<evidence type="ECO:0000313" key="1">
    <source>
        <dbReference type="EMBL" id="UFQ01716.1"/>
    </source>
</evidence>
<protein>
    <recommendedName>
        <fullName evidence="3">RiboL-PSP-HEPN domain-containing protein</fullName>
    </recommendedName>
</protein>
<proteinExistence type="predicted"/>
<reference evidence="1 2" key="1">
    <citation type="journal article" date="2022" name="Int. J. Syst. Evol. Microbiol.">
        <title>Pseudomonas fitomaticsae sp. nov., isolated at Marimurtra Botanical Garden in Blanes, Catalonia, Spain.</title>
        <authorList>
            <person name="Atanasov K.E."/>
            <person name="Galbis D.M."/>
            <person name="Cornado D."/>
            <person name="Serpico A."/>
            <person name="Sanchez G."/>
            <person name="Bosch M."/>
            <person name="Ferrer A."/>
            <person name="Altabella T."/>
        </authorList>
    </citation>
    <scope>NUCLEOTIDE SEQUENCE [LARGE SCALE GENOMIC DNA]</scope>
    <source>
        <strain evidence="1 2">FIT81</strain>
    </source>
</reference>
<evidence type="ECO:0000313" key="2">
    <source>
        <dbReference type="Proteomes" id="UP001162907"/>
    </source>
</evidence>
<evidence type="ECO:0008006" key="3">
    <source>
        <dbReference type="Google" id="ProtNLM"/>
    </source>
</evidence>
<accession>A0ABY3Q6J2</accession>
<dbReference type="Proteomes" id="UP001162907">
    <property type="component" value="Chromosome"/>
</dbReference>
<name>A0ABY3Q6J2_9PSED</name>
<dbReference type="RefSeq" id="WP_230736150.1">
    <property type="nucleotide sequence ID" value="NZ_CP075567.1"/>
</dbReference>
<sequence>MTTELNTHSIRGLTRLALPADDGYIYRLGVALYGFASLSSFMAEVAHHMDPRVDRTELQAKTGGHILDGFRASLNKAKKTLPAVGPIGRVAADMFQALNTRRSDIMHAYPITDAANQQILHRRLDEKNRYFDVTNELLDEFISKLHEVSLKLYDIRDIVKPELGD</sequence>
<dbReference type="EMBL" id="CP075567">
    <property type="protein sequence ID" value="UFQ01716.1"/>
    <property type="molecule type" value="Genomic_DNA"/>
</dbReference>
<gene>
    <name evidence="1" type="ORF">KJY40_08490</name>
</gene>
<keyword evidence="2" id="KW-1185">Reference proteome</keyword>
<organism evidence="1 2">
    <name type="scientific">Pseudomonas fitomaticsae</name>
    <dbReference type="NCBI Taxonomy" id="2837969"/>
    <lineage>
        <taxon>Bacteria</taxon>
        <taxon>Pseudomonadati</taxon>
        <taxon>Pseudomonadota</taxon>
        <taxon>Gammaproteobacteria</taxon>
        <taxon>Pseudomonadales</taxon>
        <taxon>Pseudomonadaceae</taxon>
        <taxon>Pseudomonas</taxon>
    </lineage>
</organism>